<dbReference type="GO" id="GO:0003676">
    <property type="term" value="F:nucleic acid binding"/>
    <property type="evidence" value="ECO:0007669"/>
    <property type="project" value="InterPro"/>
</dbReference>
<feature type="domain" description="DUF4817" evidence="1">
    <location>
        <begin position="4"/>
        <end position="58"/>
    </location>
</feature>
<evidence type="ECO:0000313" key="3">
    <source>
        <dbReference type="Proteomes" id="UP000499080"/>
    </source>
</evidence>
<dbReference type="Proteomes" id="UP000499080">
    <property type="component" value="Unassembled WGS sequence"/>
</dbReference>
<dbReference type="EMBL" id="BGPR01001716">
    <property type="protein sequence ID" value="GBM60197.1"/>
    <property type="molecule type" value="Genomic_DNA"/>
</dbReference>
<keyword evidence="3" id="KW-1185">Reference proteome</keyword>
<evidence type="ECO:0000313" key="2">
    <source>
        <dbReference type="EMBL" id="GBM60197.1"/>
    </source>
</evidence>
<name>A0A4Y2H3X2_ARAVE</name>
<dbReference type="InterPro" id="IPR032135">
    <property type="entry name" value="DUF4817"/>
</dbReference>
<proteinExistence type="predicted"/>
<evidence type="ECO:0000259" key="1">
    <source>
        <dbReference type="Pfam" id="PF16087"/>
    </source>
</evidence>
<dbReference type="PANTHER" id="PTHR47326:SF1">
    <property type="entry name" value="HTH PSQ-TYPE DOMAIN-CONTAINING PROTEIN"/>
    <property type="match status" value="1"/>
</dbReference>
<protein>
    <recommendedName>
        <fullName evidence="1">DUF4817 domain-containing protein</fullName>
    </recommendedName>
</protein>
<dbReference type="Gene3D" id="3.30.420.10">
    <property type="entry name" value="Ribonuclease H-like superfamily/Ribonuclease H"/>
    <property type="match status" value="1"/>
</dbReference>
<dbReference type="InterPro" id="IPR036397">
    <property type="entry name" value="RNaseH_sf"/>
</dbReference>
<dbReference type="AlphaFoldDB" id="A0A4Y2H3X2"/>
<dbReference type="Pfam" id="PF16087">
    <property type="entry name" value="DUF4817"/>
    <property type="match status" value="1"/>
</dbReference>
<dbReference type="PANTHER" id="PTHR47326">
    <property type="entry name" value="TRANSPOSABLE ELEMENT TC3 TRANSPOSASE-LIKE PROTEIN"/>
    <property type="match status" value="1"/>
</dbReference>
<accession>A0A4Y2H3X2</accession>
<gene>
    <name evidence="2" type="ORF">AVEN_273508_1</name>
</gene>
<reference evidence="2 3" key="1">
    <citation type="journal article" date="2019" name="Sci. Rep.">
        <title>Orb-weaving spider Araneus ventricosus genome elucidates the spidroin gene catalogue.</title>
        <authorList>
            <person name="Kono N."/>
            <person name="Nakamura H."/>
            <person name="Ohtoshi R."/>
            <person name="Moran D.A.P."/>
            <person name="Shinohara A."/>
            <person name="Yoshida Y."/>
            <person name="Fujiwara M."/>
            <person name="Mori M."/>
            <person name="Tomita M."/>
            <person name="Arakawa K."/>
        </authorList>
    </citation>
    <scope>NUCLEOTIDE SEQUENCE [LARGE SCALE GENOMIC DNA]</scope>
</reference>
<organism evidence="2 3">
    <name type="scientific">Araneus ventricosus</name>
    <name type="common">Orbweaver spider</name>
    <name type="synonym">Epeira ventricosa</name>
    <dbReference type="NCBI Taxonomy" id="182803"/>
    <lineage>
        <taxon>Eukaryota</taxon>
        <taxon>Metazoa</taxon>
        <taxon>Ecdysozoa</taxon>
        <taxon>Arthropoda</taxon>
        <taxon>Chelicerata</taxon>
        <taxon>Arachnida</taxon>
        <taxon>Araneae</taxon>
        <taxon>Araneomorphae</taxon>
        <taxon>Entelegynae</taxon>
        <taxon>Araneoidea</taxon>
        <taxon>Araneidae</taxon>
        <taxon>Araneus</taxon>
    </lineage>
</organism>
<sequence>MVLSLEQRIYLVLEYNLLEHSYFQARRSFQRRFDVRGGQSGNAINALFEKFKRTGNVNDERIRNIGRLSSSVTESNADVVQQVILQQSRTSVRRVASRAGLRRMTTPCIMCHNLHIFPCKIQTRQPLSVNAINARYDFANAMLQLVDEGDIYVGNIRFSDEAYFNFDGFVNKQNWRIWGTENPHVALPSFLYSPKVMVWDAISSKGIIGPFFREQTINVAKYLGILDEFVAIHYALSDRWNAS</sequence>
<comment type="caution">
    <text evidence="2">The sequence shown here is derived from an EMBL/GenBank/DDBJ whole genome shotgun (WGS) entry which is preliminary data.</text>
</comment>